<dbReference type="GO" id="GO:0003723">
    <property type="term" value="F:RNA binding"/>
    <property type="evidence" value="ECO:0007669"/>
    <property type="project" value="UniProtKB-UniRule"/>
</dbReference>
<feature type="compositionally biased region" description="Basic residues" evidence="4">
    <location>
        <begin position="341"/>
        <end position="352"/>
    </location>
</feature>
<feature type="domain" description="RRM" evidence="5">
    <location>
        <begin position="474"/>
        <end position="551"/>
    </location>
</feature>
<keyword evidence="7" id="KW-1185">Reference proteome</keyword>
<dbReference type="PANTHER" id="PTHR13976">
    <property type="entry name" value="HETEROGENEOUS NUCLEAR RIBONUCLEOPROTEIN-RELATED"/>
    <property type="match status" value="1"/>
</dbReference>
<feature type="non-terminal residue" evidence="6">
    <location>
        <position position="562"/>
    </location>
</feature>
<feature type="region of interest" description="Disordered" evidence="4">
    <location>
        <begin position="319"/>
        <end position="353"/>
    </location>
</feature>
<proteinExistence type="predicted"/>
<dbReference type="InterPro" id="IPR035979">
    <property type="entry name" value="RBD_domain_sf"/>
</dbReference>
<dbReference type="InterPro" id="IPR012677">
    <property type="entry name" value="Nucleotide-bd_a/b_plait_sf"/>
</dbReference>
<dbReference type="SMART" id="SM00360">
    <property type="entry name" value="RRM"/>
    <property type="match status" value="4"/>
</dbReference>
<dbReference type="Gene3D" id="3.30.70.330">
    <property type="match status" value="4"/>
</dbReference>
<sequence>NRLPVLTTISVIPSPRPSCKKPAAESPVLIVLRAATAPNFFSSSSHKQATNGPFFQVLLVEKNLNMTVVLRLHGLNIEAGSEDIRQFFDGLQIPEGGVHITGGSRGEAFIIFATEKDGLFAMGRSGRVLRGSKVTLSISSKGELQHKMAARLKKYKSTKSCPENKMPKEFSEMCSPDQATALLLTLVTAIGLQAKQLGSNVAVKNVETKPDHSATPKEQPKRKRAVSPQSTCYLRLYGLPKSITKQDVCHFFNGLRVQEIIFNVRIGESYGCLVKFGEVQDASEGLKLNHHKMGSFYVQVKMASLEMWTSAIEQCKTSFNESQRNLSPPPMKRNPEGSRSRSPKRHQSHSLSHKNELCVKIENIPPTTSKTEIKGFFGCPDIQNNKILHLLNKQGYRTSTAFIMFDQMQDYCSALNLSGRQLYSNTIEVSPITKKNMVMMINGSKWLSATEKERGSSEPPRSEKQRERSYSHKTCIYVRNLPADVRKVEVKDLFCMYRVQEDCISLLYDRQGVGIGEALVKFLSEELAEMAEGLNGTIFLGTNVLLTCITREQMEDMLRKKH</sequence>
<dbReference type="EMBL" id="JAINUG010000124">
    <property type="protein sequence ID" value="KAJ8394560.1"/>
    <property type="molecule type" value="Genomic_DNA"/>
</dbReference>
<keyword evidence="1" id="KW-0677">Repeat</keyword>
<feature type="region of interest" description="Disordered" evidence="4">
    <location>
        <begin position="207"/>
        <end position="226"/>
    </location>
</feature>
<dbReference type="SUPFAM" id="SSF54928">
    <property type="entry name" value="RNA-binding domain, RBD"/>
    <property type="match status" value="3"/>
</dbReference>
<dbReference type="AlphaFoldDB" id="A0AAD7WFD7"/>
<dbReference type="PROSITE" id="PS50102">
    <property type="entry name" value="RRM"/>
    <property type="match status" value="2"/>
</dbReference>
<evidence type="ECO:0000256" key="1">
    <source>
        <dbReference type="ARBA" id="ARBA00022737"/>
    </source>
</evidence>
<evidence type="ECO:0000259" key="5">
    <source>
        <dbReference type="PROSITE" id="PS50102"/>
    </source>
</evidence>
<accession>A0AAD7WFD7</accession>
<reference evidence="6" key="1">
    <citation type="journal article" date="2023" name="Science">
        <title>Genome structures resolve the early diversification of teleost fishes.</title>
        <authorList>
            <person name="Parey E."/>
            <person name="Louis A."/>
            <person name="Montfort J."/>
            <person name="Bouchez O."/>
            <person name="Roques C."/>
            <person name="Iampietro C."/>
            <person name="Lluch J."/>
            <person name="Castinel A."/>
            <person name="Donnadieu C."/>
            <person name="Desvignes T."/>
            <person name="Floi Bucao C."/>
            <person name="Jouanno E."/>
            <person name="Wen M."/>
            <person name="Mejri S."/>
            <person name="Dirks R."/>
            <person name="Jansen H."/>
            <person name="Henkel C."/>
            <person name="Chen W.J."/>
            <person name="Zahm M."/>
            <person name="Cabau C."/>
            <person name="Klopp C."/>
            <person name="Thompson A.W."/>
            <person name="Robinson-Rechavi M."/>
            <person name="Braasch I."/>
            <person name="Lecointre G."/>
            <person name="Bobe J."/>
            <person name="Postlethwait J.H."/>
            <person name="Berthelot C."/>
            <person name="Roest Crollius H."/>
            <person name="Guiguen Y."/>
        </authorList>
    </citation>
    <scope>NUCLEOTIDE SEQUENCE</scope>
    <source>
        <strain evidence="6">NC1722</strain>
    </source>
</reference>
<dbReference type="Proteomes" id="UP001221898">
    <property type="component" value="Unassembled WGS sequence"/>
</dbReference>
<evidence type="ECO:0000256" key="2">
    <source>
        <dbReference type="ARBA" id="ARBA00022884"/>
    </source>
</evidence>
<evidence type="ECO:0000256" key="4">
    <source>
        <dbReference type="SAM" id="MobiDB-lite"/>
    </source>
</evidence>
<evidence type="ECO:0000256" key="3">
    <source>
        <dbReference type="PROSITE-ProRule" id="PRU00176"/>
    </source>
</evidence>
<keyword evidence="2 3" id="KW-0694">RNA-binding</keyword>
<organism evidence="6 7">
    <name type="scientific">Aldrovandia affinis</name>
    <dbReference type="NCBI Taxonomy" id="143900"/>
    <lineage>
        <taxon>Eukaryota</taxon>
        <taxon>Metazoa</taxon>
        <taxon>Chordata</taxon>
        <taxon>Craniata</taxon>
        <taxon>Vertebrata</taxon>
        <taxon>Euteleostomi</taxon>
        <taxon>Actinopterygii</taxon>
        <taxon>Neopterygii</taxon>
        <taxon>Teleostei</taxon>
        <taxon>Notacanthiformes</taxon>
        <taxon>Halosauridae</taxon>
        <taxon>Aldrovandia</taxon>
    </lineage>
</organism>
<feature type="domain" description="RRM" evidence="5">
    <location>
        <begin position="357"/>
        <end position="434"/>
    </location>
</feature>
<name>A0AAD7WFD7_9TELE</name>
<evidence type="ECO:0000313" key="6">
    <source>
        <dbReference type="EMBL" id="KAJ8394560.1"/>
    </source>
</evidence>
<evidence type="ECO:0000313" key="7">
    <source>
        <dbReference type="Proteomes" id="UP001221898"/>
    </source>
</evidence>
<feature type="compositionally biased region" description="Basic and acidic residues" evidence="4">
    <location>
        <begin position="207"/>
        <end position="219"/>
    </location>
</feature>
<protein>
    <recommendedName>
        <fullName evidence="5">RRM domain-containing protein</fullName>
    </recommendedName>
</protein>
<dbReference type="InterPro" id="IPR050666">
    <property type="entry name" value="ESRP"/>
</dbReference>
<gene>
    <name evidence="6" type="ORF">AAFF_G00043630</name>
</gene>
<comment type="caution">
    <text evidence="6">The sequence shown here is derived from an EMBL/GenBank/DDBJ whole genome shotgun (WGS) entry which is preliminary data.</text>
</comment>
<dbReference type="InterPro" id="IPR000504">
    <property type="entry name" value="RRM_dom"/>
</dbReference>